<dbReference type="OrthoDB" id="686919at2759"/>
<dbReference type="Proteomes" id="UP000604825">
    <property type="component" value="Unassembled WGS sequence"/>
</dbReference>
<comment type="caution">
    <text evidence="2">The sequence shown here is derived from an EMBL/GenBank/DDBJ whole genome shotgun (WGS) entry which is preliminary data.</text>
</comment>
<sequence>MDGDASRGFSGGGLPPCPMVAPTRRRPFVAPHPRPTPYSSQERPSPGGGGKNGLPPRLPNEQPRLGPHALTFTEPHARHRTPPAPQHHQRHVYEVAGDFSPNHWMPDDYSEPRASSAAGRGRGYFTTILTQEADDDLEVLRQQDATPSTGGKGSSKRGSNYTNLEDIQLCKSWIHISNDPIIGNNQPGKTYWERIRNDFHSNRDFESDRTPNSLEHRFGIILKECMKFQGYYEEVERRHPSGIPYKEHLLEAQARSLNRHLKATRGQPSPRAQPQEGSEQDDESTAQGQESSSVPYAKKARPPGRKQSKEKLKKNEGDDEYKDMMQNLMVMKTEEHKMKKERWEKDMMLEQRRIEMEEQRL</sequence>
<proteinExistence type="predicted"/>
<name>A0A811P7E8_9POAL</name>
<evidence type="ECO:0008006" key="4">
    <source>
        <dbReference type="Google" id="ProtNLM"/>
    </source>
</evidence>
<feature type="compositionally biased region" description="Basic and acidic residues" evidence="1">
    <location>
        <begin position="307"/>
        <end position="316"/>
    </location>
</feature>
<feature type="compositionally biased region" description="Polar residues" evidence="1">
    <location>
        <begin position="266"/>
        <end position="277"/>
    </location>
</feature>
<organism evidence="2 3">
    <name type="scientific">Miscanthus lutarioriparius</name>
    <dbReference type="NCBI Taxonomy" id="422564"/>
    <lineage>
        <taxon>Eukaryota</taxon>
        <taxon>Viridiplantae</taxon>
        <taxon>Streptophyta</taxon>
        <taxon>Embryophyta</taxon>
        <taxon>Tracheophyta</taxon>
        <taxon>Spermatophyta</taxon>
        <taxon>Magnoliopsida</taxon>
        <taxon>Liliopsida</taxon>
        <taxon>Poales</taxon>
        <taxon>Poaceae</taxon>
        <taxon>PACMAD clade</taxon>
        <taxon>Panicoideae</taxon>
        <taxon>Andropogonodae</taxon>
        <taxon>Andropogoneae</taxon>
        <taxon>Saccharinae</taxon>
        <taxon>Miscanthus</taxon>
    </lineage>
</organism>
<protein>
    <recommendedName>
        <fullName evidence="4">No apical meristem-associated C-terminal domain-containing protein</fullName>
    </recommendedName>
</protein>
<gene>
    <name evidence="2" type="ORF">NCGR_LOCUS24113</name>
</gene>
<evidence type="ECO:0000313" key="3">
    <source>
        <dbReference type="Proteomes" id="UP000604825"/>
    </source>
</evidence>
<dbReference type="PANTHER" id="PTHR45125:SF28">
    <property type="entry name" value="OS02G0603500 PROTEIN"/>
    <property type="match status" value="1"/>
</dbReference>
<accession>A0A811P7E8</accession>
<dbReference type="EMBL" id="CAJGYO010000006">
    <property type="protein sequence ID" value="CAD6236086.1"/>
    <property type="molecule type" value="Genomic_DNA"/>
</dbReference>
<evidence type="ECO:0000256" key="1">
    <source>
        <dbReference type="SAM" id="MobiDB-lite"/>
    </source>
</evidence>
<feature type="region of interest" description="Disordered" evidence="1">
    <location>
        <begin position="1"/>
        <end position="68"/>
    </location>
</feature>
<keyword evidence="3" id="KW-1185">Reference proteome</keyword>
<feature type="compositionally biased region" description="Polar residues" evidence="1">
    <location>
        <begin position="285"/>
        <end position="294"/>
    </location>
</feature>
<dbReference type="AlphaFoldDB" id="A0A811P7E8"/>
<reference evidence="2" key="1">
    <citation type="submission" date="2020-10" db="EMBL/GenBank/DDBJ databases">
        <authorList>
            <person name="Han B."/>
            <person name="Lu T."/>
            <person name="Zhao Q."/>
            <person name="Huang X."/>
            <person name="Zhao Y."/>
        </authorList>
    </citation>
    <scope>NUCLEOTIDE SEQUENCE</scope>
</reference>
<evidence type="ECO:0000313" key="2">
    <source>
        <dbReference type="EMBL" id="CAD6236086.1"/>
    </source>
</evidence>
<feature type="region of interest" description="Disordered" evidence="1">
    <location>
        <begin position="262"/>
        <end position="323"/>
    </location>
</feature>
<dbReference type="PANTHER" id="PTHR45125">
    <property type="entry name" value="F21J9.4-RELATED"/>
    <property type="match status" value="1"/>
</dbReference>